<dbReference type="InterPro" id="IPR011053">
    <property type="entry name" value="Single_hybrid_motif"/>
</dbReference>
<dbReference type="InterPro" id="IPR004167">
    <property type="entry name" value="PSBD"/>
</dbReference>
<evidence type="ECO:0000256" key="1">
    <source>
        <dbReference type="ARBA" id="ARBA00001938"/>
    </source>
</evidence>
<name>A0A7X2H4N6_9BACL</name>
<dbReference type="Pfam" id="PF00364">
    <property type="entry name" value="Biotin_lipoyl"/>
    <property type="match status" value="1"/>
</dbReference>
<dbReference type="Gene3D" id="3.30.559.10">
    <property type="entry name" value="Chloramphenicol acetyltransferase-like domain"/>
    <property type="match status" value="1"/>
</dbReference>
<evidence type="ECO:0000256" key="3">
    <source>
        <dbReference type="ARBA" id="ARBA00022679"/>
    </source>
</evidence>
<evidence type="ECO:0000256" key="2">
    <source>
        <dbReference type="ARBA" id="ARBA00007317"/>
    </source>
</evidence>
<evidence type="ECO:0000256" key="5">
    <source>
        <dbReference type="ARBA" id="ARBA00023315"/>
    </source>
</evidence>
<keyword evidence="4 6" id="KW-0450">Lipoyl</keyword>
<dbReference type="SUPFAM" id="SSF51230">
    <property type="entry name" value="Single hybrid motif"/>
    <property type="match status" value="1"/>
</dbReference>
<dbReference type="FunFam" id="3.30.559.10:FF:000007">
    <property type="entry name" value="Dihydrolipoamide acetyltransferase component of pyruvate dehydrogenase complex"/>
    <property type="match status" value="1"/>
</dbReference>
<evidence type="ECO:0000313" key="10">
    <source>
        <dbReference type="Proteomes" id="UP000463051"/>
    </source>
</evidence>
<dbReference type="InterPro" id="IPR023213">
    <property type="entry name" value="CAT-like_dom_sf"/>
</dbReference>
<keyword evidence="5 6" id="KW-0012">Acyltransferase</keyword>
<dbReference type="RefSeq" id="WP_154118536.1">
    <property type="nucleotide sequence ID" value="NZ_WJXB01000003.1"/>
</dbReference>
<dbReference type="Pfam" id="PF00198">
    <property type="entry name" value="2-oxoacid_dh"/>
    <property type="match status" value="1"/>
</dbReference>
<dbReference type="InterPro" id="IPR003016">
    <property type="entry name" value="2-oxoA_DH_lipoyl-BS"/>
</dbReference>
<dbReference type="PANTHER" id="PTHR43178:SF5">
    <property type="entry name" value="LIPOAMIDE ACYLTRANSFERASE COMPONENT OF BRANCHED-CHAIN ALPHA-KETO ACID DEHYDROGENASE COMPLEX, MITOCHONDRIAL"/>
    <property type="match status" value="1"/>
</dbReference>
<proteinExistence type="inferred from homology"/>
<dbReference type="GO" id="GO:0016407">
    <property type="term" value="F:acetyltransferase activity"/>
    <property type="evidence" value="ECO:0007669"/>
    <property type="project" value="TreeGrafter"/>
</dbReference>
<accession>A0A7X2H4N6</accession>
<feature type="domain" description="Lipoyl-binding" evidence="7">
    <location>
        <begin position="7"/>
        <end position="82"/>
    </location>
</feature>
<dbReference type="PROSITE" id="PS00189">
    <property type="entry name" value="LIPOYL"/>
    <property type="match status" value="1"/>
</dbReference>
<keyword evidence="3 6" id="KW-0808">Transferase</keyword>
<feature type="domain" description="Peripheral subunit-binding (PSBD)" evidence="8">
    <location>
        <begin position="121"/>
        <end position="158"/>
    </location>
</feature>
<dbReference type="InterPro" id="IPR050743">
    <property type="entry name" value="2-oxoacid_DH_E2_comp"/>
</dbReference>
<comment type="similarity">
    <text evidence="2 6">Belongs to the 2-oxoacid dehydrogenase family.</text>
</comment>
<dbReference type="Proteomes" id="UP000463051">
    <property type="component" value="Unassembled WGS sequence"/>
</dbReference>
<evidence type="ECO:0000313" key="9">
    <source>
        <dbReference type="EMBL" id="MRN53521.1"/>
    </source>
</evidence>
<dbReference type="Gene3D" id="4.10.320.10">
    <property type="entry name" value="E3-binding domain"/>
    <property type="match status" value="1"/>
</dbReference>
<dbReference type="SUPFAM" id="SSF47005">
    <property type="entry name" value="Peripheral subunit-binding domain of 2-oxo acid dehydrogenase complex"/>
    <property type="match status" value="1"/>
</dbReference>
<evidence type="ECO:0000259" key="8">
    <source>
        <dbReference type="PROSITE" id="PS51826"/>
    </source>
</evidence>
<dbReference type="CDD" id="cd06849">
    <property type="entry name" value="lipoyl_domain"/>
    <property type="match status" value="1"/>
</dbReference>
<comment type="caution">
    <text evidence="9">The sequence shown here is derived from an EMBL/GenBank/DDBJ whole genome shotgun (WGS) entry which is preliminary data.</text>
</comment>
<dbReference type="EC" id="2.3.1.-" evidence="6"/>
<organism evidence="9 10">
    <name type="scientific">Paenibacillus monticola</name>
    <dbReference type="NCBI Taxonomy" id="2666075"/>
    <lineage>
        <taxon>Bacteria</taxon>
        <taxon>Bacillati</taxon>
        <taxon>Bacillota</taxon>
        <taxon>Bacilli</taxon>
        <taxon>Bacillales</taxon>
        <taxon>Paenibacillaceae</taxon>
        <taxon>Paenibacillus</taxon>
    </lineage>
</organism>
<comment type="cofactor">
    <cofactor evidence="1 6">
        <name>(R)-lipoate</name>
        <dbReference type="ChEBI" id="CHEBI:83088"/>
    </cofactor>
</comment>
<dbReference type="InterPro" id="IPR000089">
    <property type="entry name" value="Biotin_lipoyl"/>
</dbReference>
<keyword evidence="10" id="KW-1185">Reference proteome</keyword>
<dbReference type="PROSITE" id="PS51826">
    <property type="entry name" value="PSBD"/>
    <property type="match status" value="1"/>
</dbReference>
<dbReference type="InterPro" id="IPR036625">
    <property type="entry name" value="E3-bd_dom_sf"/>
</dbReference>
<dbReference type="PANTHER" id="PTHR43178">
    <property type="entry name" value="DIHYDROLIPOAMIDE ACETYLTRANSFERASE COMPONENT OF PYRUVATE DEHYDROGENASE COMPLEX"/>
    <property type="match status" value="1"/>
</dbReference>
<dbReference type="PROSITE" id="PS50968">
    <property type="entry name" value="BIOTINYL_LIPOYL"/>
    <property type="match status" value="1"/>
</dbReference>
<evidence type="ECO:0000256" key="6">
    <source>
        <dbReference type="RuleBase" id="RU003423"/>
    </source>
</evidence>
<gene>
    <name evidence="9" type="ORF">GJB61_10995</name>
</gene>
<reference evidence="9 10" key="1">
    <citation type="submission" date="2019-11" db="EMBL/GenBank/DDBJ databases">
        <title>Paenibacillus monticola sp. nov., a novel PGPR strain isolated from mountain sample in China.</title>
        <authorList>
            <person name="Zhao Q."/>
            <person name="Li H.-P."/>
            <person name="Zhang J.-L."/>
        </authorList>
    </citation>
    <scope>NUCLEOTIDE SEQUENCE [LARGE SCALE GENOMIC DNA]</scope>
    <source>
        <strain evidence="9 10">LC-T2</strain>
    </source>
</reference>
<dbReference type="InterPro" id="IPR001078">
    <property type="entry name" value="2-oxoacid_DH_actylTfrase"/>
</dbReference>
<dbReference type="SUPFAM" id="SSF52777">
    <property type="entry name" value="CoA-dependent acyltransferases"/>
    <property type="match status" value="1"/>
</dbReference>
<dbReference type="EMBL" id="WJXB01000003">
    <property type="protein sequence ID" value="MRN53521.1"/>
    <property type="molecule type" value="Genomic_DNA"/>
</dbReference>
<dbReference type="Pfam" id="PF02817">
    <property type="entry name" value="E3_binding"/>
    <property type="match status" value="1"/>
</dbReference>
<evidence type="ECO:0000256" key="4">
    <source>
        <dbReference type="ARBA" id="ARBA00022823"/>
    </source>
</evidence>
<protein>
    <recommendedName>
        <fullName evidence="6">Dihydrolipoamide acetyltransferase component of pyruvate dehydrogenase complex</fullName>
        <ecNumber evidence="6">2.3.1.-</ecNumber>
    </recommendedName>
</protein>
<dbReference type="Gene3D" id="2.40.50.100">
    <property type="match status" value="1"/>
</dbReference>
<dbReference type="AlphaFoldDB" id="A0A7X2H4N6"/>
<dbReference type="GO" id="GO:0031405">
    <property type="term" value="F:lipoic acid binding"/>
    <property type="evidence" value="ECO:0007669"/>
    <property type="project" value="TreeGrafter"/>
</dbReference>
<sequence length="449" mass="48716">MSDNQTLTDVIMPQLAESLVSATIGKWLKKPGDRVEEYEPLCELITDKVNAELPSTIEGIMGELLAEEGQTVNVGEVICRIAVPVAAPKAVQGTNNAAAQAPAIVSVPNATPTGDTSMRARYSPAVQTLAAEHGINLTAVSGTGMGGRITRKDVLSFIEGGGVSVASAQTAAIATPPTHQVTTEEANQALQPDRHSGLHLSESPRIPTIEVEGGRGSSSEFLIDVTPIRNTIATRMRQSVSEIPHAWTMIEVDVTNLVMLRNRLKDDFKRKEGINLTYLSFLMKAVVSAIKDYPIMNSVWAVDKIIVKRDINISLAVGTEDSVMTPVIKKADQKNIAGLAREIDELALKTRERKLRLEDMQGGTFTVNNTGSFGSILSYPIINYPQAAIVTFESIVKRPVVINDMIAVRSMANICLSLDHRILDGVICGRFLQRVKDNVEGYTPETKLY</sequence>
<evidence type="ECO:0000259" key="7">
    <source>
        <dbReference type="PROSITE" id="PS50968"/>
    </source>
</evidence>
<dbReference type="GO" id="GO:0005737">
    <property type="term" value="C:cytoplasm"/>
    <property type="evidence" value="ECO:0007669"/>
    <property type="project" value="TreeGrafter"/>
</dbReference>